<sequence>MLLAVGFDSTSSSLAFVLYLLAKHPEEQERLRAEVMEKLESLEAVKRDGDDRKQSAPSEELKQEEPDKLKMLSEDDHTRLHDAEKAHKRTPSVIDPKSIDATRLGEKVPGGPNLKEKRFEYTLEADDVLSLERLDMVVREGLRLYPALPVMILRECSQDTTVLGHFIPRGTTLVAPPWHIHRDPNIWQNPDDFIPDRFANQGSLSSTYFPFGLGSHVCLGQRLAMLMMKTVLYKTICEFDLRLSPEDSGHLKVKVPGLLLNPVGGLRVQFKPRKPGEDAASASPNALEAAPPAPHAADAGETAVLSGAAPLMEERPGSPESELCSAQRTRFLISKYKE</sequence>
<reference evidence="1" key="1">
    <citation type="submission" date="2020-05" db="EMBL/GenBank/DDBJ databases">
        <title>Large-scale comparative analyses of tick genomes elucidate their genetic diversity and vector capacities.</title>
        <authorList>
            <person name="Jia N."/>
            <person name="Wang J."/>
            <person name="Shi W."/>
            <person name="Du L."/>
            <person name="Sun Y."/>
            <person name="Zhan W."/>
            <person name="Jiang J."/>
            <person name="Wang Q."/>
            <person name="Zhang B."/>
            <person name="Ji P."/>
            <person name="Sakyi L.B."/>
            <person name="Cui X."/>
            <person name="Yuan T."/>
            <person name="Jiang B."/>
            <person name="Yang W."/>
            <person name="Lam T.T.-Y."/>
            <person name="Chang Q."/>
            <person name="Ding S."/>
            <person name="Wang X."/>
            <person name="Zhu J."/>
            <person name="Ruan X."/>
            <person name="Zhao L."/>
            <person name="Wei J."/>
            <person name="Que T."/>
            <person name="Du C."/>
            <person name="Cheng J."/>
            <person name="Dai P."/>
            <person name="Han X."/>
            <person name="Huang E."/>
            <person name="Gao Y."/>
            <person name="Liu J."/>
            <person name="Shao H."/>
            <person name="Ye R."/>
            <person name="Li L."/>
            <person name="Wei W."/>
            <person name="Wang X."/>
            <person name="Wang C."/>
            <person name="Yang T."/>
            <person name="Huo Q."/>
            <person name="Li W."/>
            <person name="Guo W."/>
            <person name="Chen H."/>
            <person name="Zhou L."/>
            <person name="Ni X."/>
            <person name="Tian J."/>
            <person name="Zhou Y."/>
            <person name="Sheng Y."/>
            <person name="Liu T."/>
            <person name="Pan Y."/>
            <person name="Xia L."/>
            <person name="Li J."/>
            <person name="Zhao F."/>
            <person name="Cao W."/>
        </authorList>
    </citation>
    <scope>NUCLEOTIDE SEQUENCE</scope>
    <source>
        <strain evidence="1">Hyas-2018</strain>
    </source>
</reference>
<evidence type="ECO:0000313" key="2">
    <source>
        <dbReference type="Proteomes" id="UP000821845"/>
    </source>
</evidence>
<gene>
    <name evidence="1" type="ORF">HPB50_019820</name>
</gene>
<name>A0ACB7RXM0_HYAAI</name>
<accession>A0ACB7RXM0</accession>
<comment type="caution">
    <text evidence="1">The sequence shown here is derived from an EMBL/GenBank/DDBJ whole genome shotgun (WGS) entry which is preliminary data.</text>
</comment>
<proteinExistence type="predicted"/>
<keyword evidence="2" id="KW-1185">Reference proteome</keyword>
<dbReference type="Proteomes" id="UP000821845">
    <property type="component" value="Chromosome 7"/>
</dbReference>
<evidence type="ECO:0000313" key="1">
    <source>
        <dbReference type="EMBL" id="KAH6926579.1"/>
    </source>
</evidence>
<dbReference type="EMBL" id="CM023487">
    <property type="protein sequence ID" value="KAH6926579.1"/>
    <property type="molecule type" value="Genomic_DNA"/>
</dbReference>
<protein>
    <submittedName>
        <fullName evidence="1">Uncharacterized protein</fullName>
    </submittedName>
</protein>
<organism evidence="1 2">
    <name type="scientific">Hyalomma asiaticum</name>
    <name type="common">Tick</name>
    <dbReference type="NCBI Taxonomy" id="266040"/>
    <lineage>
        <taxon>Eukaryota</taxon>
        <taxon>Metazoa</taxon>
        <taxon>Ecdysozoa</taxon>
        <taxon>Arthropoda</taxon>
        <taxon>Chelicerata</taxon>
        <taxon>Arachnida</taxon>
        <taxon>Acari</taxon>
        <taxon>Parasitiformes</taxon>
        <taxon>Ixodida</taxon>
        <taxon>Ixodoidea</taxon>
        <taxon>Ixodidae</taxon>
        <taxon>Hyalomminae</taxon>
        <taxon>Hyalomma</taxon>
    </lineage>
</organism>